<feature type="transmembrane region" description="Helical" evidence="9">
    <location>
        <begin position="6"/>
        <end position="29"/>
    </location>
</feature>
<keyword evidence="3 7" id="KW-0479">Metal-binding</keyword>
<dbReference type="GO" id="GO:0008395">
    <property type="term" value="F:steroid hydroxylase activity"/>
    <property type="evidence" value="ECO:0007669"/>
    <property type="project" value="TreeGrafter"/>
</dbReference>
<evidence type="ECO:0000256" key="8">
    <source>
        <dbReference type="RuleBase" id="RU000461"/>
    </source>
</evidence>
<dbReference type="PROSITE" id="PS00086">
    <property type="entry name" value="CYTOCHROME_P450"/>
    <property type="match status" value="1"/>
</dbReference>
<evidence type="ECO:0000256" key="5">
    <source>
        <dbReference type="ARBA" id="ARBA00023004"/>
    </source>
</evidence>
<name>A0A8W8IA64_MAGGI</name>
<feature type="binding site" description="axial binding residue" evidence="7">
    <location>
        <position position="440"/>
    </location>
    <ligand>
        <name>heme</name>
        <dbReference type="ChEBI" id="CHEBI:30413"/>
    </ligand>
    <ligandPart>
        <name>Fe</name>
        <dbReference type="ChEBI" id="CHEBI:18248"/>
    </ligandPart>
</feature>
<accession>A0A8W8IA64</accession>
<dbReference type="GO" id="GO:0005506">
    <property type="term" value="F:iron ion binding"/>
    <property type="evidence" value="ECO:0007669"/>
    <property type="project" value="InterPro"/>
</dbReference>
<evidence type="ECO:0000256" key="9">
    <source>
        <dbReference type="SAM" id="Phobius"/>
    </source>
</evidence>
<keyword evidence="9" id="KW-0812">Transmembrane</keyword>
<dbReference type="InterPro" id="IPR002401">
    <property type="entry name" value="Cyt_P450_E_grp-I"/>
</dbReference>
<evidence type="ECO:0000256" key="2">
    <source>
        <dbReference type="ARBA" id="ARBA00010617"/>
    </source>
</evidence>
<keyword evidence="11" id="KW-1185">Reference proteome</keyword>
<keyword evidence="4 8" id="KW-0560">Oxidoreductase</keyword>
<dbReference type="GO" id="GO:0016712">
    <property type="term" value="F:oxidoreductase activity, acting on paired donors, with incorporation or reduction of molecular oxygen, reduced flavin or flavoprotein as one donor, and incorporation of one atom of oxygen"/>
    <property type="evidence" value="ECO:0007669"/>
    <property type="project" value="TreeGrafter"/>
</dbReference>
<reference evidence="10" key="1">
    <citation type="submission" date="2022-08" db="UniProtKB">
        <authorList>
            <consortium name="EnsemblMetazoa"/>
        </authorList>
    </citation>
    <scope>IDENTIFICATION</scope>
    <source>
        <strain evidence="10">05x7-T-G4-1.051#20</strain>
    </source>
</reference>
<dbReference type="AlphaFoldDB" id="A0A8W8IA64"/>
<dbReference type="PANTHER" id="PTHR24300:SF397">
    <property type="entry name" value="CYTOCHROME P450 2U1"/>
    <property type="match status" value="1"/>
</dbReference>
<keyword evidence="9" id="KW-0472">Membrane</keyword>
<keyword evidence="7 8" id="KW-0349">Heme</keyword>
<protein>
    <submittedName>
        <fullName evidence="10">Uncharacterized protein</fullName>
    </submittedName>
</protein>
<organism evidence="10 11">
    <name type="scientific">Magallana gigas</name>
    <name type="common">Pacific oyster</name>
    <name type="synonym">Crassostrea gigas</name>
    <dbReference type="NCBI Taxonomy" id="29159"/>
    <lineage>
        <taxon>Eukaryota</taxon>
        <taxon>Metazoa</taxon>
        <taxon>Spiralia</taxon>
        <taxon>Lophotrochozoa</taxon>
        <taxon>Mollusca</taxon>
        <taxon>Bivalvia</taxon>
        <taxon>Autobranchia</taxon>
        <taxon>Pteriomorphia</taxon>
        <taxon>Ostreida</taxon>
        <taxon>Ostreoidea</taxon>
        <taxon>Ostreidae</taxon>
        <taxon>Magallana</taxon>
    </lineage>
</organism>
<dbReference type="GO" id="GO:0020037">
    <property type="term" value="F:heme binding"/>
    <property type="evidence" value="ECO:0007669"/>
    <property type="project" value="InterPro"/>
</dbReference>
<comment type="cofactor">
    <cofactor evidence="1 7">
        <name>heme</name>
        <dbReference type="ChEBI" id="CHEBI:30413"/>
    </cofactor>
</comment>
<dbReference type="PANTHER" id="PTHR24300">
    <property type="entry name" value="CYTOCHROME P450 508A4-RELATED"/>
    <property type="match status" value="1"/>
</dbReference>
<proteinExistence type="inferred from homology"/>
<dbReference type="Gene3D" id="1.10.630.10">
    <property type="entry name" value="Cytochrome P450"/>
    <property type="match status" value="1"/>
</dbReference>
<dbReference type="SUPFAM" id="SSF48264">
    <property type="entry name" value="Cytochrome P450"/>
    <property type="match status" value="1"/>
</dbReference>
<dbReference type="PRINTS" id="PR00463">
    <property type="entry name" value="EP450I"/>
</dbReference>
<dbReference type="PRINTS" id="PR00385">
    <property type="entry name" value="P450"/>
</dbReference>
<evidence type="ECO:0000256" key="4">
    <source>
        <dbReference type="ARBA" id="ARBA00023002"/>
    </source>
</evidence>
<dbReference type="GO" id="GO:0006805">
    <property type="term" value="P:xenobiotic metabolic process"/>
    <property type="evidence" value="ECO:0007669"/>
    <property type="project" value="TreeGrafter"/>
</dbReference>
<dbReference type="InterPro" id="IPR017972">
    <property type="entry name" value="Cyt_P450_CS"/>
</dbReference>
<dbReference type="OMA" id="YFPRWRK"/>
<dbReference type="SMR" id="A0A8W8IA64"/>
<comment type="similarity">
    <text evidence="2 8">Belongs to the cytochrome P450 family.</text>
</comment>
<evidence type="ECO:0000256" key="6">
    <source>
        <dbReference type="ARBA" id="ARBA00023033"/>
    </source>
</evidence>
<dbReference type="InterPro" id="IPR036396">
    <property type="entry name" value="Cyt_P450_sf"/>
</dbReference>
<evidence type="ECO:0000256" key="3">
    <source>
        <dbReference type="ARBA" id="ARBA00022723"/>
    </source>
</evidence>
<evidence type="ECO:0000313" key="11">
    <source>
        <dbReference type="Proteomes" id="UP000005408"/>
    </source>
</evidence>
<evidence type="ECO:0000256" key="1">
    <source>
        <dbReference type="ARBA" id="ARBA00001971"/>
    </source>
</evidence>
<dbReference type="GO" id="GO:0005737">
    <property type="term" value="C:cytoplasm"/>
    <property type="evidence" value="ECO:0007669"/>
    <property type="project" value="TreeGrafter"/>
</dbReference>
<dbReference type="InterPro" id="IPR001128">
    <property type="entry name" value="Cyt_P450"/>
</dbReference>
<keyword evidence="6 8" id="KW-0503">Monooxygenase</keyword>
<dbReference type="Proteomes" id="UP000005408">
    <property type="component" value="Unassembled WGS sequence"/>
</dbReference>
<evidence type="ECO:0000313" key="10">
    <source>
        <dbReference type="EnsemblMetazoa" id="G13092.1:cds"/>
    </source>
</evidence>
<dbReference type="Pfam" id="PF00067">
    <property type="entry name" value="p450"/>
    <property type="match status" value="1"/>
</dbReference>
<dbReference type="OrthoDB" id="2789670at2759"/>
<dbReference type="FunFam" id="1.10.630.10:FF:000036">
    <property type="entry name" value="CYtochrome P450 family"/>
    <property type="match status" value="1"/>
</dbReference>
<dbReference type="EnsemblMetazoa" id="G13092.1">
    <property type="protein sequence ID" value="G13092.1:cds"/>
    <property type="gene ID" value="G13092"/>
</dbReference>
<dbReference type="InterPro" id="IPR050182">
    <property type="entry name" value="Cytochrome_P450_fam2"/>
</dbReference>
<evidence type="ECO:0000256" key="7">
    <source>
        <dbReference type="PIRSR" id="PIRSR602401-1"/>
    </source>
</evidence>
<dbReference type="GO" id="GO:0006082">
    <property type="term" value="P:organic acid metabolic process"/>
    <property type="evidence" value="ECO:0007669"/>
    <property type="project" value="TreeGrafter"/>
</dbReference>
<keyword evidence="5 7" id="KW-0408">Iron</keyword>
<keyword evidence="9" id="KW-1133">Transmembrane helix</keyword>
<sequence>MLFHILHFDLFINPIIGLCFVFVACYFIFKRVESRLQSLPGPTRWPIVGNIPDLAFTRQTYRRLLEFRDKYGDIVQLRLGPNLTVVAVFGHKYLYELLVENGDKTKYRPSWLHLPKKLFEETGVLWSNGEEWSSLRKFTINALKELGFGSTSIEKRIQQEAGHLIKAIQSEGKTETDLKKFIPKAVSNIISVIVFGDRFEYTDEDFLELLENLDYIFTHFGYQQPSIFFSFMEPVDFSAQIISENMKKIKEYCRKQVKWHEETQKKGVVRDFVDMYLEQIGTENGTLSERSMFQIIFDLYAAGTETSSTGLLWIVLYLIKYPVVQTKCAAEIKRVIGLDTTVHFSDKERLPYVTATINEAMRMSTLGALSLPRSSLEDVEIDGKVIPKNSVIIPHIYSAHHDKTEWQKPEEFKPERFIDKDRHIIKHKAFYPFSIGPRACPGKQLGEMEMFIFTVSLLQEFEFKSVIPPDDLDIEGLQTGVTLVPASYTVKVNSRHKITH</sequence>